<dbReference type="InterPro" id="IPR029510">
    <property type="entry name" value="Ald_DH_CS_GLU"/>
</dbReference>
<dbReference type="Gene3D" id="3.40.309.10">
    <property type="entry name" value="Aldehyde Dehydrogenase, Chain A, domain 2"/>
    <property type="match status" value="1"/>
</dbReference>
<evidence type="ECO:0000256" key="4">
    <source>
        <dbReference type="PROSITE-ProRule" id="PRU10007"/>
    </source>
</evidence>
<keyword evidence="3" id="KW-0520">NAD</keyword>
<dbReference type="Pfam" id="PF00171">
    <property type="entry name" value="Aldedh"/>
    <property type="match status" value="1"/>
</dbReference>
<evidence type="ECO:0000313" key="8">
    <source>
        <dbReference type="Proteomes" id="UP000599074"/>
    </source>
</evidence>
<comment type="caution">
    <text evidence="7">The sequence shown here is derived from an EMBL/GenBank/DDBJ whole genome shotgun (WGS) entry which is preliminary data.</text>
</comment>
<evidence type="ECO:0000259" key="6">
    <source>
        <dbReference type="Pfam" id="PF00171"/>
    </source>
</evidence>
<dbReference type="InterPro" id="IPR016162">
    <property type="entry name" value="Ald_DH_N"/>
</dbReference>
<gene>
    <name evidence="7" type="ORF">Pme01_28200</name>
</gene>
<evidence type="ECO:0000256" key="1">
    <source>
        <dbReference type="ARBA" id="ARBA00009986"/>
    </source>
</evidence>
<reference evidence="7" key="1">
    <citation type="submission" date="2021-01" db="EMBL/GenBank/DDBJ databases">
        <title>Whole genome shotgun sequence of Planosporangium mesophilum NBRC 109066.</title>
        <authorList>
            <person name="Komaki H."/>
            <person name="Tamura T."/>
        </authorList>
    </citation>
    <scope>NUCLEOTIDE SEQUENCE</scope>
    <source>
        <strain evidence="7">NBRC 109066</strain>
    </source>
</reference>
<name>A0A8J3X3V2_9ACTN</name>
<feature type="active site" evidence="4">
    <location>
        <position position="213"/>
    </location>
</feature>
<dbReference type="CDD" id="cd07152">
    <property type="entry name" value="ALDH_BenzADH"/>
    <property type="match status" value="1"/>
</dbReference>
<organism evidence="7 8">
    <name type="scientific">Planosporangium mesophilum</name>
    <dbReference type="NCBI Taxonomy" id="689768"/>
    <lineage>
        <taxon>Bacteria</taxon>
        <taxon>Bacillati</taxon>
        <taxon>Actinomycetota</taxon>
        <taxon>Actinomycetes</taxon>
        <taxon>Micromonosporales</taxon>
        <taxon>Micromonosporaceae</taxon>
        <taxon>Planosporangium</taxon>
    </lineage>
</organism>
<proteinExistence type="inferred from homology"/>
<keyword evidence="2 5" id="KW-0560">Oxidoreductase</keyword>
<sequence>MGLATPEDVAEAGVRAAEAQKEWAALPHTARAAVLRKAGDLWQQHAAEISGWNIREVGAVPGMAGFALHVAAEECYEASSLPGRALGEVLPSEQPRLSMARRMPAGVVSVISPFNVPIILGIRSVAPALALGNAVILKPDPRTAVTGGTLMARIFEEAGLPPGVLQMLPGGADVGEAVVTDPSIRVISFTGSTPVGRRIGELAGKHLKRAHLELGGNSALLVLDDADVDAAVNLAAWGSFFHQGQICMTTGRHLVSDRVYDEFVERLADKAGKLPVGNPATEEVALGPIIDAGQRDKIHRMVTASVDQGATLTAGGSYEELFYRPTVLADVPLTAPVFADEVFGPVAPVTRVSSVEEAVALAAASEYGLSLGIVTRDVMRGLAVAEQIPTGIVHINDQTVNDEANAPFGGVRASGTGSRFGGAPANIEAFTETRWITMRGEPARYPF</sequence>
<dbReference type="InterPro" id="IPR016161">
    <property type="entry name" value="Ald_DH/histidinol_DH"/>
</dbReference>
<dbReference type="InterPro" id="IPR015590">
    <property type="entry name" value="Aldehyde_DH_dom"/>
</dbReference>
<dbReference type="AlphaFoldDB" id="A0A8J3X3V2"/>
<dbReference type="PANTHER" id="PTHR42986">
    <property type="entry name" value="BENZALDEHYDE DEHYDROGENASE YFMT"/>
    <property type="match status" value="1"/>
</dbReference>
<dbReference type="Proteomes" id="UP000599074">
    <property type="component" value="Unassembled WGS sequence"/>
</dbReference>
<feature type="domain" description="Aldehyde dehydrogenase" evidence="6">
    <location>
        <begin position="3"/>
        <end position="436"/>
    </location>
</feature>
<dbReference type="Gene3D" id="3.40.605.10">
    <property type="entry name" value="Aldehyde Dehydrogenase, Chain A, domain 1"/>
    <property type="match status" value="1"/>
</dbReference>
<dbReference type="InterPro" id="IPR016163">
    <property type="entry name" value="Ald_DH_C"/>
</dbReference>
<evidence type="ECO:0000256" key="5">
    <source>
        <dbReference type="RuleBase" id="RU003345"/>
    </source>
</evidence>
<dbReference type="SUPFAM" id="SSF53720">
    <property type="entry name" value="ALDH-like"/>
    <property type="match status" value="1"/>
</dbReference>
<dbReference type="PANTHER" id="PTHR42986:SF1">
    <property type="entry name" value="BENZALDEHYDE DEHYDROGENASE YFMT"/>
    <property type="match status" value="1"/>
</dbReference>
<evidence type="ECO:0000256" key="2">
    <source>
        <dbReference type="ARBA" id="ARBA00023002"/>
    </source>
</evidence>
<dbReference type="EMBL" id="BOON01000027">
    <property type="protein sequence ID" value="GII23223.1"/>
    <property type="molecule type" value="Genomic_DNA"/>
</dbReference>
<comment type="similarity">
    <text evidence="1 5">Belongs to the aldehyde dehydrogenase family.</text>
</comment>
<keyword evidence="8" id="KW-1185">Reference proteome</keyword>
<dbReference type="PROSITE" id="PS00687">
    <property type="entry name" value="ALDEHYDE_DEHYDR_GLU"/>
    <property type="match status" value="1"/>
</dbReference>
<protein>
    <submittedName>
        <fullName evidence="7">Aldehyde dehydrogenase</fullName>
    </submittedName>
</protein>
<accession>A0A8J3X3V2</accession>
<evidence type="ECO:0000256" key="3">
    <source>
        <dbReference type="ARBA" id="ARBA00023027"/>
    </source>
</evidence>
<evidence type="ECO:0000313" key="7">
    <source>
        <dbReference type="EMBL" id="GII23223.1"/>
    </source>
</evidence>
<dbReference type="GO" id="GO:0016620">
    <property type="term" value="F:oxidoreductase activity, acting on the aldehyde or oxo group of donors, NAD or NADP as acceptor"/>
    <property type="evidence" value="ECO:0007669"/>
    <property type="project" value="InterPro"/>
</dbReference>